<proteinExistence type="inferred from homology"/>
<evidence type="ECO:0000259" key="6">
    <source>
        <dbReference type="Pfam" id="PF00496"/>
    </source>
</evidence>
<dbReference type="PIRSF" id="PIRSF002741">
    <property type="entry name" value="MppA"/>
    <property type="match status" value="1"/>
</dbReference>
<sequence>MSGFVITRRMLMQVAATLPAAGLLTGFDDTAWAQSSGKTLTLAIPNSPNTLDPINAVLQDPMVINQCIFENLVEYDVDGVLRPQLARALPEISADKLTYTFDLRDDVQFQNGQPMTSEDVKYSFESMLDKKRNAARRVIFEKIARVETDGPHRVHVILSEPYAPWLNFLTKYMGIWPAGSRERYGDDYFKMKPVGIGTGPGIFEEWRPNQSVTLKRNPNYWDKSLPKWERLVVKFVPEDATRTAYLLARQADIIGAPAPRDFASLSKRSGLAGEVRSTFGGWSTLMMNNAKPPFDDINVRRAVNWAIDRQKLAQYAFFGMVDPCTLPAPRQAWWYDAEADGSIGYDPEKAKGFLAQSKHATDAAFEMTLPATPYLLDLKDAAVAIQSQLQAVGIRCTLKMTEPLVALGQAKKGELQALLMNLTSPGEPTYLLGQNFTENQPYSKVSGYAAPEIADLLKQAYAENDQAALKPIYAKILKKIADDCPYAWLGFLNAANLWRGNVTDFRVNQGITMDVRSVGLKA</sequence>
<dbReference type="SUPFAM" id="SSF53850">
    <property type="entry name" value="Periplasmic binding protein-like II"/>
    <property type="match status" value="1"/>
</dbReference>
<protein>
    <submittedName>
        <fullName evidence="7">Peptide/nickel transport system substrate-binding protein</fullName>
    </submittedName>
</protein>
<dbReference type="PANTHER" id="PTHR30290:SF9">
    <property type="entry name" value="OLIGOPEPTIDE-BINDING PROTEIN APPA"/>
    <property type="match status" value="1"/>
</dbReference>
<dbReference type="GO" id="GO:0015833">
    <property type="term" value="P:peptide transport"/>
    <property type="evidence" value="ECO:0007669"/>
    <property type="project" value="TreeGrafter"/>
</dbReference>
<evidence type="ECO:0000256" key="4">
    <source>
        <dbReference type="ARBA" id="ARBA00022729"/>
    </source>
</evidence>
<dbReference type="RefSeq" id="WP_092495078.1">
    <property type="nucleotide sequence ID" value="NZ_FOFG01000001.1"/>
</dbReference>
<dbReference type="CDD" id="cd00995">
    <property type="entry name" value="PBP2_NikA_DppA_OppA_like"/>
    <property type="match status" value="1"/>
</dbReference>
<evidence type="ECO:0000256" key="3">
    <source>
        <dbReference type="ARBA" id="ARBA00022448"/>
    </source>
</evidence>
<gene>
    <name evidence="7" type="ORF">SAMN05216548_101620</name>
</gene>
<dbReference type="Pfam" id="PF00496">
    <property type="entry name" value="SBP_bac_5"/>
    <property type="match status" value="1"/>
</dbReference>
<keyword evidence="8" id="KW-1185">Reference proteome</keyword>
<dbReference type="GO" id="GO:0043190">
    <property type="term" value="C:ATP-binding cassette (ABC) transporter complex"/>
    <property type="evidence" value="ECO:0007669"/>
    <property type="project" value="InterPro"/>
</dbReference>
<evidence type="ECO:0000256" key="2">
    <source>
        <dbReference type="ARBA" id="ARBA00005695"/>
    </source>
</evidence>
<dbReference type="EMBL" id="FOFG01000001">
    <property type="protein sequence ID" value="SEP84333.1"/>
    <property type="molecule type" value="Genomic_DNA"/>
</dbReference>
<dbReference type="InterPro" id="IPR039424">
    <property type="entry name" value="SBP_5"/>
</dbReference>
<dbReference type="GO" id="GO:0030288">
    <property type="term" value="C:outer membrane-bounded periplasmic space"/>
    <property type="evidence" value="ECO:0007669"/>
    <property type="project" value="UniProtKB-ARBA"/>
</dbReference>
<dbReference type="PANTHER" id="PTHR30290">
    <property type="entry name" value="PERIPLASMIC BINDING COMPONENT OF ABC TRANSPORTER"/>
    <property type="match status" value="1"/>
</dbReference>
<keyword evidence="4 5" id="KW-0732">Signal</keyword>
<organism evidence="7 8">
    <name type="scientific">Faunimonas pinastri</name>
    <dbReference type="NCBI Taxonomy" id="1855383"/>
    <lineage>
        <taxon>Bacteria</taxon>
        <taxon>Pseudomonadati</taxon>
        <taxon>Pseudomonadota</taxon>
        <taxon>Alphaproteobacteria</taxon>
        <taxon>Hyphomicrobiales</taxon>
        <taxon>Afifellaceae</taxon>
        <taxon>Faunimonas</taxon>
    </lineage>
</organism>
<dbReference type="GO" id="GO:1904680">
    <property type="term" value="F:peptide transmembrane transporter activity"/>
    <property type="evidence" value="ECO:0007669"/>
    <property type="project" value="TreeGrafter"/>
</dbReference>
<dbReference type="OrthoDB" id="9803988at2"/>
<name>A0A1H9B6N3_9HYPH</name>
<evidence type="ECO:0000313" key="8">
    <source>
        <dbReference type="Proteomes" id="UP000199647"/>
    </source>
</evidence>
<comment type="subcellular location">
    <subcellularLocation>
        <location evidence="1">Periplasm</location>
    </subcellularLocation>
</comment>
<reference evidence="7 8" key="1">
    <citation type="submission" date="2016-10" db="EMBL/GenBank/DDBJ databases">
        <authorList>
            <person name="de Groot N.N."/>
        </authorList>
    </citation>
    <scope>NUCLEOTIDE SEQUENCE [LARGE SCALE GENOMIC DNA]</scope>
    <source>
        <strain evidence="7 8">A52C2</strain>
    </source>
</reference>
<accession>A0A1H9B6N3</accession>
<evidence type="ECO:0000256" key="5">
    <source>
        <dbReference type="SAM" id="SignalP"/>
    </source>
</evidence>
<evidence type="ECO:0000256" key="1">
    <source>
        <dbReference type="ARBA" id="ARBA00004418"/>
    </source>
</evidence>
<keyword evidence="3" id="KW-0813">Transport</keyword>
<evidence type="ECO:0000313" key="7">
    <source>
        <dbReference type="EMBL" id="SEP84333.1"/>
    </source>
</evidence>
<dbReference type="Gene3D" id="3.10.105.10">
    <property type="entry name" value="Dipeptide-binding Protein, Domain 3"/>
    <property type="match status" value="1"/>
</dbReference>
<feature type="signal peptide" evidence="5">
    <location>
        <begin position="1"/>
        <end position="20"/>
    </location>
</feature>
<feature type="domain" description="Solute-binding protein family 5" evidence="6">
    <location>
        <begin position="81"/>
        <end position="435"/>
    </location>
</feature>
<dbReference type="InterPro" id="IPR006311">
    <property type="entry name" value="TAT_signal"/>
</dbReference>
<dbReference type="InterPro" id="IPR000914">
    <property type="entry name" value="SBP_5_dom"/>
</dbReference>
<dbReference type="Proteomes" id="UP000199647">
    <property type="component" value="Unassembled WGS sequence"/>
</dbReference>
<dbReference type="Gene3D" id="3.40.190.10">
    <property type="entry name" value="Periplasmic binding protein-like II"/>
    <property type="match status" value="1"/>
</dbReference>
<dbReference type="PROSITE" id="PS51318">
    <property type="entry name" value="TAT"/>
    <property type="match status" value="1"/>
</dbReference>
<dbReference type="AlphaFoldDB" id="A0A1H9B6N3"/>
<dbReference type="STRING" id="1855383.SAMN05216548_101620"/>
<dbReference type="InterPro" id="IPR030678">
    <property type="entry name" value="Peptide/Ni-bd"/>
</dbReference>
<comment type="similarity">
    <text evidence="2">Belongs to the bacterial solute-binding protein 5 family.</text>
</comment>
<feature type="chain" id="PRO_5011611427" evidence="5">
    <location>
        <begin position="21"/>
        <end position="522"/>
    </location>
</feature>